<keyword evidence="3" id="KW-0411">Iron-sulfur</keyword>
<dbReference type="SUPFAM" id="SSF102114">
    <property type="entry name" value="Radical SAM enzymes"/>
    <property type="match status" value="1"/>
</dbReference>
<comment type="caution">
    <text evidence="5">The sequence shown here is derived from an EMBL/GenBank/DDBJ whole genome shotgun (WGS) entry which is preliminary data.</text>
</comment>
<dbReference type="InterPro" id="IPR040086">
    <property type="entry name" value="MJ0683-like"/>
</dbReference>
<keyword evidence="2" id="KW-0408">Iron</keyword>
<keyword evidence="6" id="KW-1185">Reference proteome</keyword>
<evidence type="ECO:0000256" key="3">
    <source>
        <dbReference type="ARBA" id="ARBA00023014"/>
    </source>
</evidence>
<reference evidence="5" key="1">
    <citation type="submission" date="2024-03" db="EMBL/GenBank/DDBJ databases">
        <title>Human intestinal bacterial collection.</title>
        <authorList>
            <person name="Pauvert C."/>
            <person name="Hitch T.C.A."/>
            <person name="Clavel T."/>
        </authorList>
    </citation>
    <scope>NUCLEOTIDE SEQUENCE [LARGE SCALE GENOMIC DNA]</scope>
    <source>
        <strain evidence="5">CLA-AA-H89B</strain>
    </source>
</reference>
<keyword evidence="1" id="KW-0479">Metal-binding</keyword>
<dbReference type="InterPro" id="IPR007197">
    <property type="entry name" value="rSAM"/>
</dbReference>
<evidence type="ECO:0000259" key="4">
    <source>
        <dbReference type="Pfam" id="PF04055"/>
    </source>
</evidence>
<dbReference type="Gene3D" id="3.80.30.30">
    <property type="match status" value="1"/>
</dbReference>
<feature type="domain" description="Radical SAM core" evidence="4">
    <location>
        <begin position="16"/>
        <end position="185"/>
    </location>
</feature>
<evidence type="ECO:0000256" key="2">
    <source>
        <dbReference type="ARBA" id="ARBA00023004"/>
    </source>
</evidence>
<proteinExistence type="predicted"/>
<evidence type="ECO:0000313" key="6">
    <source>
        <dbReference type="Proteomes" id="UP001546774"/>
    </source>
</evidence>
<sequence>MHKVQAKAILSAKNGMNIYRGCQHGCIYCDARSTCYQMNHVFEDIEVKENAPQLLEAALKRKRKKCMIGTGAMSDPYMPLEMELNLTRQCAELIERYGFGLTVLTKSDNVLRDLDLFCRINAKTKCVIQMTLTTMDDVLSRKIEPGVCTTARRIEVLNILKEEGIPTVVWLTPLLPFINDAEENIFGILEACQKASVRGIMTFHSFGVTLRDGDRQYFYSQLDKKFPGLRRQYIEAYGNAYELPIPRDREIFPVFREKCEAAGIEWRTNQIFEYLNTFEEKGCGQQMTLADFM</sequence>
<dbReference type="Pfam" id="PF04055">
    <property type="entry name" value="Radical_SAM"/>
    <property type="match status" value="1"/>
</dbReference>
<organism evidence="5 6">
    <name type="scientific">Lachnospira intestinalis</name>
    <dbReference type="NCBI Taxonomy" id="3133158"/>
    <lineage>
        <taxon>Bacteria</taxon>
        <taxon>Bacillati</taxon>
        <taxon>Bacillota</taxon>
        <taxon>Clostridia</taxon>
        <taxon>Lachnospirales</taxon>
        <taxon>Lachnospiraceae</taxon>
        <taxon>Lachnospira</taxon>
    </lineage>
</organism>
<evidence type="ECO:0000313" key="5">
    <source>
        <dbReference type="EMBL" id="MEQ2554347.1"/>
    </source>
</evidence>
<dbReference type="EMBL" id="JBBMFS010000003">
    <property type="protein sequence ID" value="MEQ2554347.1"/>
    <property type="molecule type" value="Genomic_DNA"/>
</dbReference>
<name>A0ABV1H5C5_9FIRM</name>
<dbReference type="Proteomes" id="UP001546774">
    <property type="component" value="Unassembled WGS sequence"/>
</dbReference>
<dbReference type="SFLD" id="SFLDG01084">
    <property type="entry name" value="Uncharacterised_Radical_SAM_Su"/>
    <property type="match status" value="1"/>
</dbReference>
<dbReference type="SFLD" id="SFLDS00029">
    <property type="entry name" value="Radical_SAM"/>
    <property type="match status" value="1"/>
</dbReference>
<dbReference type="InterPro" id="IPR058240">
    <property type="entry name" value="rSAM_sf"/>
</dbReference>
<protein>
    <submittedName>
        <fullName evidence="5">Radical SAM protein</fullName>
    </submittedName>
</protein>
<dbReference type="CDD" id="cd01335">
    <property type="entry name" value="Radical_SAM"/>
    <property type="match status" value="1"/>
</dbReference>
<gene>
    <name evidence="5" type="ORF">WMO37_04845</name>
</gene>
<dbReference type="PANTHER" id="PTHR43432">
    <property type="entry name" value="SLR0285 PROTEIN"/>
    <property type="match status" value="1"/>
</dbReference>
<evidence type="ECO:0000256" key="1">
    <source>
        <dbReference type="ARBA" id="ARBA00022723"/>
    </source>
</evidence>
<dbReference type="PANTHER" id="PTHR43432:SF3">
    <property type="entry name" value="SLR0285 PROTEIN"/>
    <property type="match status" value="1"/>
</dbReference>
<accession>A0ABV1H5C5</accession>